<keyword evidence="6 8" id="KW-1133">Transmembrane helix</keyword>
<feature type="transmembrane region" description="Helical" evidence="8">
    <location>
        <begin position="142"/>
        <end position="162"/>
    </location>
</feature>
<dbReference type="SUPFAM" id="SSF161098">
    <property type="entry name" value="MetI-like"/>
    <property type="match status" value="1"/>
</dbReference>
<name>A0A8J3LKY5_9ACTN</name>
<dbReference type="InterPro" id="IPR000515">
    <property type="entry name" value="MetI-like"/>
</dbReference>
<keyword evidence="3" id="KW-1003">Cell membrane</keyword>
<evidence type="ECO:0000256" key="1">
    <source>
        <dbReference type="ARBA" id="ARBA00004429"/>
    </source>
</evidence>
<feature type="transmembrane region" description="Helical" evidence="8">
    <location>
        <begin position="12"/>
        <end position="40"/>
    </location>
</feature>
<dbReference type="Proteomes" id="UP000653674">
    <property type="component" value="Unassembled WGS sequence"/>
</dbReference>
<dbReference type="RefSeq" id="WP_168078200.1">
    <property type="nucleotide sequence ID" value="NZ_BAAAQJ010000007.1"/>
</dbReference>
<dbReference type="PANTHER" id="PTHR43357:SF4">
    <property type="entry name" value="INNER MEMBRANE ABC TRANSPORTER PERMEASE PROTEIN YDCV"/>
    <property type="match status" value="1"/>
</dbReference>
<dbReference type="CDD" id="cd06261">
    <property type="entry name" value="TM_PBP2"/>
    <property type="match status" value="1"/>
</dbReference>
<feature type="transmembrane region" description="Helical" evidence="8">
    <location>
        <begin position="106"/>
        <end position="130"/>
    </location>
</feature>
<feature type="transmembrane region" description="Helical" evidence="8">
    <location>
        <begin position="67"/>
        <end position="94"/>
    </location>
</feature>
<keyword evidence="7 8" id="KW-0472">Membrane</keyword>
<evidence type="ECO:0000259" key="9">
    <source>
        <dbReference type="PROSITE" id="PS50928"/>
    </source>
</evidence>
<reference evidence="10" key="1">
    <citation type="submission" date="2021-01" db="EMBL/GenBank/DDBJ databases">
        <title>Whole genome shotgun sequence of Planosporangium flavigriseum NBRC 105377.</title>
        <authorList>
            <person name="Komaki H."/>
            <person name="Tamura T."/>
        </authorList>
    </citation>
    <scope>NUCLEOTIDE SEQUENCE</scope>
    <source>
        <strain evidence="10">NBRC 105377</strain>
    </source>
</reference>
<dbReference type="InterPro" id="IPR035906">
    <property type="entry name" value="MetI-like_sf"/>
</dbReference>
<proteinExistence type="inferred from homology"/>
<dbReference type="Pfam" id="PF00528">
    <property type="entry name" value="BPD_transp_1"/>
    <property type="match status" value="1"/>
</dbReference>
<dbReference type="PROSITE" id="PS50928">
    <property type="entry name" value="ABC_TM1"/>
    <property type="match status" value="1"/>
</dbReference>
<sequence length="267" mass="28376">MTTRTDRILDGLFTWVGRLIVGIGALFMAVPALFIAMLSFSNDQHIAFPPKTWGVNRYVDLFTSDTWAAPIGLSLRLAAVTAVVALLLVLPAIIGLKRSNLRGGGFIEGASVAPMLFPVAAYAVGLYAVFAEVGLLASFQGIVISHVIHAVPMVVIILSTAMDQIRPELELAAMTMGASRGRAWLGVTLRLLTPAVAGAAIFAFVSSFDEAVFITFLGGPGLVTLPKLIFDSVQFGVDPAITAVATVLMIVTSALLFFATRLRKDVR</sequence>
<dbReference type="AlphaFoldDB" id="A0A8J3LKY5"/>
<comment type="caution">
    <text evidence="10">The sequence shown here is derived from an EMBL/GenBank/DDBJ whole genome shotgun (WGS) entry which is preliminary data.</text>
</comment>
<comment type="similarity">
    <text evidence="8">Belongs to the binding-protein-dependent transport system permease family.</text>
</comment>
<accession>A0A8J3LKY5</accession>
<dbReference type="Gene3D" id="1.10.3720.10">
    <property type="entry name" value="MetI-like"/>
    <property type="match status" value="1"/>
</dbReference>
<feature type="domain" description="ABC transmembrane type-1" evidence="9">
    <location>
        <begin position="71"/>
        <end position="259"/>
    </location>
</feature>
<evidence type="ECO:0000256" key="2">
    <source>
        <dbReference type="ARBA" id="ARBA00022448"/>
    </source>
</evidence>
<organism evidence="10 11">
    <name type="scientific">Planosporangium flavigriseum</name>
    <dbReference type="NCBI Taxonomy" id="373681"/>
    <lineage>
        <taxon>Bacteria</taxon>
        <taxon>Bacillati</taxon>
        <taxon>Actinomycetota</taxon>
        <taxon>Actinomycetes</taxon>
        <taxon>Micromonosporales</taxon>
        <taxon>Micromonosporaceae</taxon>
        <taxon>Planosporangium</taxon>
    </lineage>
</organism>
<keyword evidence="2 8" id="KW-0813">Transport</keyword>
<keyword evidence="4" id="KW-0997">Cell inner membrane</keyword>
<dbReference type="GO" id="GO:0055085">
    <property type="term" value="P:transmembrane transport"/>
    <property type="evidence" value="ECO:0007669"/>
    <property type="project" value="InterPro"/>
</dbReference>
<evidence type="ECO:0000313" key="11">
    <source>
        <dbReference type="Proteomes" id="UP000653674"/>
    </source>
</evidence>
<dbReference type="EMBL" id="BONU01000026">
    <property type="protein sequence ID" value="GIG75098.1"/>
    <property type="molecule type" value="Genomic_DNA"/>
</dbReference>
<dbReference type="PANTHER" id="PTHR43357">
    <property type="entry name" value="INNER MEMBRANE ABC TRANSPORTER PERMEASE PROTEIN YDCV"/>
    <property type="match status" value="1"/>
</dbReference>
<evidence type="ECO:0000256" key="8">
    <source>
        <dbReference type="RuleBase" id="RU363032"/>
    </source>
</evidence>
<evidence type="ECO:0000256" key="6">
    <source>
        <dbReference type="ARBA" id="ARBA00022989"/>
    </source>
</evidence>
<keyword evidence="11" id="KW-1185">Reference proteome</keyword>
<evidence type="ECO:0000313" key="10">
    <source>
        <dbReference type="EMBL" id="GIG75098.1"/>
    </source>
</evidence>
<evidence type="ECO:0000256" key="4">
    <source>
        <dbReference type="ARBA" id="ARBA00022519"/>
    </source>
</evidence>
<dbReference type="GO" id="GO:0005886">
    <property type="term" value="C:plasma membrane"/>
    <property type="evidence" value="ECO:0007669"/>
    <property type="project" value="UniProtKB-SubCell"/>
</dbReference>
<evidence type="ECO:0000256" key="7">
    <source>
        <dbReference type="ARBA" id="ARBA00023136"/>
    </source>
</evidence>
<gene>
    <name evidence="10" type="ORF">Pfl04_35020</name>
</gene>
<protein>
    <submittedName>
        <fullName evidence="10">Polyamine ABC transporter permease</fullName>
    </submittedName>
</protein>
<evidence type="ECO:0000256" key="3">
    <source>
        <dbReference type="ARBA" id="ARBA00022475"/>
    </source>
</evidence>
<keyword evidence="5 8" id="KW-0812">Transmembrane</keyword>
<feature type="transmembrane region" description="Helical" evidence="8">
    <location>
        <begin position="183"/>
        <end position="205"/>
    </location>
</feature>
<evidence type="ECO:0000256" key="5">
    <source>
        <dbReference type="ARBA" id="ARBA00022692"/>
    </source>
</evidence>
<comment type="subcellular location">
    <subcellularLocation>
        <location evidence="1">Cell inner membrane</location>
        <topology evidence="1">Multi-pass membrane protein</topology>
    </subcellularLocation>
    <subcellularLocation>
        <location evidence="8">Cell membrane</location>
        <topology evidence="8">Multi-pass membrane protein</topology>
    </subcellularLocation>
</comment>
<feature type="transmembrane region" description="Helical" evidence="8">
    <location>
        <begin position="240"/>
        <end position="259"/>
    </location>
</feature>